<proteinExistence type="inferred from homology"/>
<organism evidence="3 4">
    <name type="scientific">Pseudonocardia humida</name>
    <dbReference type="NCBI Taxonomy" id="2800819"/>
    <lineage>
        <taxon>Bacteria</taxon>
        <taxon>Bacillati</taxon>
        <taxon>Actinomycetota</taxon>
        <taxon>Actinomycetes</taxon>
        <taxon>Pseudonocardiales</taxon>
        <taxon>Pseudonocardiaceae</taxon>
        <taxon>Pseudonocardia</taxon>
    </lineage>
</organism>
<accession>A0ABT1A9G5</accession>
<evidence type="ECO:0000313" key="3">
    <source>
        <dbReference type="EMBL" id="MCO1659586.1"/>
    </source>
</evidence>
<keyword evidence="2" id="KW-0378">Hydrolase</keyword>
<dbReference type="PANTHER" id="PTHR16222:SF24">
    <property type="entry name" value="ADP-RIBOSYLHYDROLASE ARH3"/>
    <property type="match status" value="1"/>
</dbReference>
<sequence length="310" mass="31357">MITIEPGAIADRAAGVLLAGATGDALGVPYEYGSRPLPPPGEPPRMLGGGLGNIAPGQWSDDTEMACAIALAAADGADLRTEDGLDAVADGFLRWYAQDPPDVGTQTRAVLDGARPGPGSAARLRRRAADLHARTGRTAGNGSLMRTAPVALAHLGDTPAIVAVATAISALTHHDPVAGEACALWCLAIDHAVHTGEVDVRVGLPHVGDHWADLLDRADEPERFAGANGWVVAALQGAWAAVRRADGVADGLERAVRGGGDTDTVAAIAGGLLGAAFGAAAVPGHPEPLHGWPDLTGADLVRLAVAILPA</sequence>
<dbReference type="EMBL" id="JAGSOV010000068">
    <property type="protein sequence ID" value="MCO1659586.1"/>
    <property type="molecule type" value="Genomic_DNA"/>
</dbReference>
<name>A0ABT1A9G5_9PSEU</name>
<protein>
    <submittedName>
        <fullName evidence="3">ADP-ribosylglycohydrolase family protein</fullName>
    </submittedName>
</protein>
<evidence type="ECO:0000313" key="4">
    <source>
        <dbReference type="Proteomes" id="UP001165283"/>
    </source>
</evidence>
<dbReference type="SUPFAM" id="SSF101478">
    <property type="entry name" value="ADP-ribosylglycohydrolase"/>
    <property type="match status" value="1"/>
</dbReference>
<dbReference type="Pfam" id="PF03747">
    <property type="entry name" value="ADP_ribosyl_GH"/>
    <property type="match status" value="1"/>
</dbReference>
<dbReference type="InterPro" id="IPR005502">
    <property type="entry name" value="Ribosyl_crysJ1"/>
</dbReference>
<gene>
    <name evidence="3" type="ORF">KDL28_31405</name>
</gene>
<dbReference type="Proteomes" id="UP001165283">
    <property type="component" value="Unassembled WGS sequence"/>
</dbReference>
<dbReference type="Gene3D" id="1.10.4080.10">
    <property type="entry name" value="ADP-ribosylation/Crystallin J1"/>
    <property type="match status" value="1"/>
</dbReference>
<comment type="caution">
    <text evidence="3">The sequence shown here is derived from an EMBL/GenBank/DDBJ whole genome shotgun (WGS) entry which is preliminary data.</text>
</comment>
<dbReference type="InterPro" id="IPR050792">
    <property type="entry name" value="ADP-ribosylglycohydrolase"/>
</dbReference>
<evidence type="ECO:0000256" key="1">
    <source>
        <dbReference type="ARBA" id="ARBA00010702"/>
    </source>
</evidence>
<dbReference type="RefSeq" id="WP_252444417.1">
    <property type="nucleotide sequence ID" value="NZ_JAGSOV010000068.1"/>
</dbReference>
<dbReference type="PANTHER" id="PTHR16222">
    <property type="entry name" value="ADP-RIBOSYLGLYCOHYDROLASE"/>
    <property type="match status" value="1"/>
</dbReference>
<keyword evidence="4" id="KW-1185">Reference proteome</keyword>
<evidence type="ECO:0000256" key="2">
    <source>
        <dbReference type="ARBA" id="ARBA00022801"/>
    </source>
</evidence>
<comment type="similarity">
    <text evidence="1">Belongs to the ADP-ribosylglycohydrolase family.</text>
</comment>
<reference evidence="3" key="1">
    <citation type="submission" date="2021-04" db="EMBL/GenBank/DDBJ databases">
        <title>Pseudonocardia sp. nov., isolated from sandy soil of mangrove forest.</title>
        <authorList>
            <person name="Zan Z."/>
            <person name="Huang R."/>
            <person name="Liu W."/>
        </authorList>
    </citation>
    <scope>NUCLEOTIDE SEQUENCE</scope>
    <source>
        <strain evidence="3">S2-4</strain>
    </source>
</reference>
<dbReference type="InterPro" id="IPR036705">
    <property type="entry name" value="Ribosyl_crysJ1_sf"/>
</dbReference>